<keyword evidence="6" id="KW-0742">SOS response</keyword>
<dbReference type="AlphaFoldDB" id="K9U8M1"/>
<dbReference type="CDD" id="cd06529">
    <property type="entry name" value="S24_LexA-like"/>
    <property type="match status" value="1"/>
</dbReference>
<evidence type="ECO:0000256" key="1">
    <source>
        <dbReference type="ARBA" id="ARBA00007484"/>
    </source>
</evidence>
<keyword evidence="9" id="KW-0614">Plasmid</keyword>
<dbReference type="GO" id="GO:0006281">
    <property type="term" value="P:DNA repair"/>
    <property type="evidence" value="ECO:0007669"/>
    <property type="project" value="UniProtKB-KW"/>
</dbReference>
<dbReference type="InParanoid" id="K9U8M1"/>
<feature type="domain" description="Peptidase S24/S26A/S26B/S26C" evidence="8">
    <location>
        <begin position="42"/>
        <end position="152"/>
    </location>
</feature>
<dbReference type="Gene3D" id="2.10.109.10">
    <property type="entry name" value="Umud Fragment, subunit A"/>
    <property type="match status" value="1"/>
</dbReference>
<proteinExistence type="inferred from homology"/>
<dbReference type="GO" id="GO:0003677">
    <property type="term" value="F:DNA binding"/>
    <property type="evidence" value="ECO:0007669"/>
    <property type="project" value="InterPro"/>
</dbReference>
<dbReference type="KEGG" id="cthe:Chro_5847"/>
<dbReference type="InterPro" id="IPR039418">
    <property type="entry name" value="LexA-like"/>
</dbReference>
<keyword evidence="3 7" id="KW-0378">Hydrolase</keyword>
<accession>K9U8M1</accession>
<evidence type="ECO:0000313" key="10">
    <source>
        <dbReference type="Proteomes" id="UP000010384"/>
    </source>
</evidence>
<evidence type="ECO:0000256" key="2">
    <source>
        <dbReference type="ARBA" id="ARBA00022763"/>
    </source>
</evidence>
<protein>
    <submittedName>
        <fullName evidence="9">SOS response UmuD protein</fullName>
    </submittedName>
</protein>
<dbReference type="PATRIC" id="fig|251229.3.peg.6836"/>
<dbReference type="InterPro" id="IPR015927">
    <property type="entry name" value="Peptidase_S24_S26A/B/C"/>
</dbReference>
<comment type="similarity">
    <text evidence="1 7">Belongs to the peptidase S24 family.</text>
</comment>
<evidence type="ECO:0000259" key="8">
    <source>
        <dbReference type="Pfam" id="PF00717"/>
    </source>
</evidence>
<keyword evidence="10" id="KW-1185">Reference proteome</keyword>
<dbReference type="InterPro" id="IPR006197">
    <property type="entry name" value="Peptidase_S24_LexA"/>
</dbReference>
<dbReference type="PANTHER" id="PTHR33516:SF2">
    <property type="entry name" value="LEXA REPRESSOR-RELATED"/>
    <property type="match status" value="1"/>
</dbReference>
<name>K9U8M1_CHRTP</name>
<dbReference type="PANTHER" id="PTHR33516">
    <property type="entry name" value="LEXA REPRESSOR"/>
    <property type="match status" value="1"/>
</dbReference>
<reference evidence="9 10" key="1">
    <citation type="submission" date="2012-06" db="EMBL/GenBank/DDBJ databases">
        <title>Finished plasmid 1 of genome of Chroococcidiopsis thermalis PCC 7203.</title>
        <authorList>
            <consortium name="US DOE Joint Genome Institute"/>
            <person name="Gugger M."/>
            <person name="Coursin T."/>
            <person name="Rippka R."/>
            <person name="Tandeau De Marsac N."/>
            <person name="Huntemann M."/>
            <person name="Wei C.-L."/>
            <person name="Han J."/>
            <person name="Detter J.C."/>
            <person name="Han C."/>
            <person name="Tapia R."/>
            <person name="Davenport K."/>
            <person name="Daligault H."/>
            <person name="Erkkila T."/>
            <person name="Gu W."/>
            <person name="Munk A.C.C."/>
            <person name="Teshima H."/>
            <person name="Xu Y."/>
            <person name="Chain P."/>
            <person name="Chen A."/>
            <person name="Krypides N."/>
            <person name="Mavromatis K."/>
            <person name="Markowitz V."/>
            <person name="Szeto E."/>
            <person name="Ivanova N."/>
            <person name="Mikhailova N."/>
            <person name="Ovchinnikova G."/>
            <person name="Pagani I."/>
            <person name="Pati A."/>
            <person name="Goodwin L."/>
            <person name="Peters L."/>
            <person name="Pitluck S."/>
            <person name="Woyke T."/>
            <person name="Kerfeld C."/>
        </authorList>
    </citation>
    <scope>NUCLEOTIDE SEQUENCE [LARGE SCALE GENOMIC DNA]</scope>
    <source>
        <strain evidence="9 10">PCC 7203</strain>
        <plasmid evidence="9 10">pCHRO.01</plasmid>
    </source>
</reference>
<dbReference type="NCBIfam" id="NF007621">
    <property type="entry name" value="PRK10276.1"/>
    <property type="match status" value="1"/>
</dbReference>
<geneLocation type="plasmid" evidence="9 10">
    <name>pCHRO.01</name>
</geneLocation>
<dbReference type="OrthoDB" id="9802364at2"/>
<evidence type="ECO:0000256" key="5">
    <source>
        <dbReference type="ARBA" id="ARBA00023204"/>
    </source>
</evidence>
<dbReference type="MEROPS" id="S24.003"/>
<dbReference type="GO" id="GO:0016787">
    <property type="term" value="F:hydrolase activity"/>
    <property type="evidence" value="ECO:0007669"/>
    <property type="project" value="UniProtKB-KW"/>
</dbReference>
<organism evidence="9 10">
    <name type="scientific">Chroococcidiopsis thermalis (strain PCC 7203)</name>
    <dbReference type="NCBI Taxonomy" id="251229"/>
    <lineage>
        <taxon>Bacteria</taxon>
        <taxon>Bacillati</taxon>
        <taxon>Cyanobacteriota</taxon>
        <taxon>Cyanophyceae</taxon>
        <taxon>Chroococcidiopsidales</taxon>
        <taxon>Chroococcidiopsidaceae</taxon>
        <taxon>Chroococcidiopsis</taxon>
    </lineage>
</organism>
<dbReference type="EMBL" id="CP003598">
    <property type="protein sequence ID" value="AFY91185.1"/>
    <property type="molecule type" value="Genomic_DNA"/>
</dbReference>
<dbReference type="InterPro" id="IPR050077">
    <property type="entry name" value="LexA_repressor"/>
</dbReference>
<evidence type="ECO:0000256" key="7">
    <source>
        <dbReference type="RuleBase" id="RU003991"/>
    </source>
</evidence>
<evidence type="ECO:0000313" key="9">
    <source>
        <dbReference type="EMBL" id="AFY91185.1"/>
    </source>
</evidence>
<dbReference type="GO" id="GO:0009432">
    <property type="term" value="P:SOS response"/>
    <property type="evidence" value="ECO:0007669"/>
    <property type="project" value="UniProtKB-KW"/>
</dbReference>
<dbReference type="HOGENOM" id="CLU_066192_0_0_3"/>
<keyword evidence="5" id="KW-0234">DNA repair</keyword>
<evidence type="ECO:0000256" key="6">
    <source>
        <dbReference type="ARBA" id="ARBA00023236"/>
    </source>
</evidence>
<dbReference type="PRINTS" id="PR00726">
    <property type="entry name" value="LEXASERPTASE"/>
</dbReference>
<keyword evidence="4 7" id="KW-0068">Autocatalytic cleavage</keyword>
<sequence>MKRISNTTVVEQVRRFTASQIEAIYLPDYTTSYSLTLFLMPVSAGFPSPAEDFIEGKLDLNQHLIHHPAATFFVRVSGDSMIGAGIHCGDLLIVDRALEPVDGSVIIAVVDGELTVKRLHRTGDRLRLVAANDCYKPLEITEHMEFQIWGVVTNAIHSLR</sequence>
<evidence type="ECO:0000256" key="4">
    <source>
        <dbReference type="ARBA" id="ARBA00022813"/>
    </source>
</evidence>
<dbReference type="Pfam" id="PF00717">
    <property type="entry name" value="Peptidase_S24"/>
    <property type="match status" value="1"/>
</dbReference>
<gene>
    <name evidence="9" type="ORF">Chro_5847</name>
</gene>
<dbReference type="SUPFAM" id="SSF51306">
    <property type="entry name" value="LexA/Signal peptidase"/>
    <property type="match status" value="1"/>
</dbReference>
<dbReference type="GO" id="GO:0006355">
    <property type="term" value="P:regulation of DNA-templated transcription"/>
    <property type="evidence" value="ECO:0007669"/>
    <property type="project" value="InterPro"/>
</dbReference>
<evidence type="ECO:0000256" key="3">
    <source>
        <dbReference type="ARBA" id="ARBA00022801"/>
    </source>
</evidence>
<dbReference type="Proteomes" id="UP000010384">
    <property type="component" value="Plasmid pCHRO.01"/>
</dbReference>
<dbReference type="InterPro" id="IPR036286">
    <property type="entry name" value="LexA/Signal_pep-like_sf"/>
</dbReference>
<keyword evidence="2" id="KW-0227">DNA damage</keyword>
<dbReference type="RefSeq" id="WP_015163122.1">
    <property type="nucleotide sequence ID" value="NC_019699.1"/>
</dbReference>